<dbReference type="AlphaFoldDB" id="Q2NGV3"/>
<sequence>MNNNVSLFLIIFSSVYMKSVKLSNSEIKSFMEKTSTFHHLNPKQYESIRIKDGDVFFVLYNSGKLVYNDTRGCLSILDDILEKRDYFKENSFGKNENSIYNNTISMKKYQYIIGSDETGKGEWYGPLVVCAVCTSNDDILKLKSIGVKDSKKLSTKEIFSLYEKIEKLNITYEVIVLKPFSYNKLYTKFTNENKNLNHLLAHLHYKVINQLLTKINTTDVLVIIDKFDYKKMNQYLDINPKIDVIQETNGEKYIPVATSSIIAKYYYEKTLKEIEERYNINRKIKPKNIEKDIIDKVAKTHFKNIKPYT</sequence>
<evidence type="ECO:0000256" key="2">
    <source>
        <dbReference type="ARBA" id="ARBA00001946"/>
    </source>
</evidence>
<keyword evidence="7 12" id="KW-0540">Nuclease</keyword>
<accession>Q2NGV3</accession>
<name>Q2NGV3_METST</name>
<dbReference type="Pfam" id="PF01351">
    <property type="entry name" value="RNase_HII"/>
    <property type="match status" value="1"/>
</dbReference>
<evidence type="ECO:0000256" key="11">
    <source>
        <dbReference type="ARBA" id="ARBA00022842"/>
    </source>
</evidence>
<keyword evidence="16" id="KW-1185">Reference proteome</keyword>
<dbReference type="InterPro" id="IPR012337">
    <property type="entry name" value="RNaseH-like_sf"/>
</dbReference>
<keyword evidence="9 12" id="KW-0255">Endonuclease</keyword>
<dbReference type="KEGG" id="mst:Msp_0551"/>
<dbReference type="GO" id="GO:0032299">
    <property type="term" value="C:ribonuclease H2 complex"/>
    <property type="evidence" value="ECO:0007669"/>
    <property type="project" value="TreeGrafter"/>
</dbReference>
<comment type="cofactor">
    <cofactor evidence="2">
        <name>Mg(2+)</name>
        <dbReference type="ChEBI" id="CHEBI:18420"/>
    </cofactor>
</comment>
<dbReference type="PANTHER" id="PTHR10954">
    <property type="entry name" value="RIBONUCLEASE H2 SUBUNIT A"/>
    <property type="match status" value="1"/>
</dbReference>
<dbReference type="EMBL" id="CP000102">
    <property type="protein sequence ID" value="ABC56950.1"/>
    <property type="molecule type" value="Genomic_DNA"/>
</dbReference>
<dbReference type="PROSITE" id="PS51975">
    <property type="entry name" value="RNASE_H_2"/>
    <property type="match status" value="1"/>
</dbReference>
<dbReference type="InterPro" id="IPR001352">
    <property type="entry name" value="RNase_HII/HIII"/>
</dbReference>
<dbReference type="InterPro" id="IPR024567">
    <property type="entry name" value="RNase_HII/HIII_dom"/>
</dbReference>
<reference evidence="15 16" key="1">
    <citation type="journal article" date="2006" name="J. Bacteriol.">
        <title>The genome sequence of Methanosphaera stadtmanae reveals why this human intestinal archaeon is restricted to methanol and H2 for methane formation and ATP synthesis.</title>
        <authorList>
            <person name="Fricke W.F."/>
            <person name="Seedorf H."/>
            <person name="Henne A."/>
            <person name="Kruer M."/>
            <person name="Liesegang H."/>
            <person name="Hedderich R."/>
            <person name="Gottschalk G."/>
            <person name="Thauer R.K."/>
        </authorList>
    </citation>
    <scope>NUCLEOTIDE SEQUENCE [LARGE SCALE GENOMIC DNA]</scope>
    <source>
        <strain evidence="16">ATCC 43021 / DSM 3091 / JCM 11832 / MCB-3</strain>
    </source>
</reference>
<evidence type="ECO:0000256" key="5">
    <source>
        <dbReference type="ARBA" id="ARBA00008378"/>
    </source>
</evidence>
<evidence type="ECO:0000256" key="4">
    <source>
        <dbReference type="ARBA" id="ARBA00004496"/>
    </source>
</evidence>
<feature type="binding site" evidence="12">
    <location>
        <position position="117"/>
    </location>
    <ligand>
        <name>a divalent metal cation</name>
        <dbReference type="ChEBI" id="CHEBI:60240"/>
    </ligand>
</feature>
<comment type="catalytic activity">
    <reaction evidence="1 12 13">
        <text>Endonucleolytic cleavage to 5'-phosphomonoester.</text>
        <dbReference type="EC" id="3.1.26.4"/>
    </reaction>
</comment>
<feature type="domain" description="RNase H type-2" evidence="14">
    <location>
        <begin position="110"/>
        <end position="309"/>
    </location>
</feature>
<dbReference type="CDD" id="cd06590">
    <property type="entry name" value="RNase_HII_bacteria_HIII_like"/>
    <property type="match status" value="1"/>
</dbReference>
<dbReference type="GO" id="GO:0043137">
    <property type="term" value="P:DNA replication, removal of RNA primer"/>
    <property type="evidence" value="ECO:0007669"/>
    <property type="project" value="TreeGrafter"/>
</dbReference>
<gene>
    <name evidence="15" type="ordered locus">Msp_0551</name>
</gene>
<evidence type="ECO:0000256" key="1">
    <source>
        <dbReference type="ARBA" id="ARBA00000077"/>
    </source>
</evidence>
<feature type="binding site" evidence="12">
    <location>
        <position position="225"/>
    </location>
    <ligand>
        <name>a divalent metal cation</name>
        <dbReference type="ChEBI" id="CHEBI:60240"/>
    </ligand>
</feature>
<protein>
    <recommendedName>
        <fullName evidence="13">Ribonuclease</fullName>
        <ecNumber evidence="13">3.1.26.4</ecNumber>
    </recommendedName>
</protein>
<keyword evidence="11" id="KW-0460">Magnesium</keyword>
<comment type="similarity">
    <text evidence="5">Belongs to the RNase HII family. RnhC subfamily.</text>
</comment>
<proteinExistence type="inferred from homology"/>
<dbReference type="STRING" id="339860.Msp_0551"/>
<comment type="subcellular location">
    <subcellularLocation>
        <location evidence="4">Cytoplasm</location>
    </subcellularLocation>
</comment>
<comment type="function">
    <text evidence="3 13">Endonuclease that specifically degrades the RNA of RNA-DNA hybrids.</text>
</comment>
<dbReference type="eggNOG" id="arCOG04121">
    <property type="taxonomic scope" value="Archaea"/>
</dbReference>
<evidence type="ECO:0000256" key="7">
    <source>
        <dbReference type="ARBA" id="ARBA00022722"/>
    </source>
</evidence>
<evidence type="ECO:0000313" key="15">
    <source>
        <dbReference type="EMBL" id="ABC56950.1"/>
    </source>
</evidence>
<dbReference type="Gene3D" id="3.30.420.10">
    <property type="entry name" value="Ribonuclease H-like superfamily/Ribonuclease H"/>
    <property type="match status" value="1"/>
</dbReference>
<dbReference type="GO" id="GO:0046872">
    <property type="term" value="F:metal ion binding"/>
    <property type="evidence" value="ECO:0007669"/>
    <property type="project" value="UniProtKB-KW"/>
</dbReference>
<dbReference type="GO" id="GO:0004523">
    <property type="term" value="F:RNA-DNA hybrid ribonuclease activity"/>
    <property type="evidence" value="ECO:0007669"/>
    <property type="project" value="UniProtKB-UniRule"/>
</dbReference>
<dbReference type="SMR" id="Q2NGV3"/>
<keyword evidence="6" id="KW-0963">Cytoplasm</keyword>
<evidence type="ECO:0000256" key="10">
    <source>
        <dbReference type="ARBA" id="ARBA00022801"/>
    </source>
</evidence>
<comment type="cofactor">
    <cofactor evidence="12">
        <name>Mn(2+)</name>
        <dbReference type="ChEBI" id="CHEBI:29035"/>
    </cofactor>
    <cofactor evidence="12">
        <name>Mg(2+)</name>
        <dbReference type="ChEBI" id="CHEBI:18420"/>
    </cofactor>
    <text evidence="12">Manganese or magnesium. Binds 1 divalent metal ion per monomer in the absence of substrate. May bind a second metal ion after substrate binding.</text>
</comment>
<dbReference type="GO" id="GO:0003723">
    <property type="term" value="F:RNA binding"/>
    <property type="evidence" value="ECO:0007669"/>
    <property type="project" value="UniProtKB-UniRule"/>
</dbReference>
<dbReference type="GO" id="GO:0006298">
    <property type="term" value="P:mismatch repair"/>
    <property type="evidence" value="ECO:0007669"/>
    <property type="project" value="TreeGrafter"/>
</dbReference>
<feature type="binding site" evidence="12">
    <location>
        <position position="116"/>
    </location>
    <ligand>
        <name>a divalent metal cation</name>
        <dbReference type="ChEBI" id="CHEBI:60240"/>
    </ligand>
</feature>
<organism evidence="15 16">
    <name type="scientific">Methanosphaera stadtmanae (strain ATCC 43021 / DSM 3091 / JCM 11832 / MCB-3)</name>
    <dbReference type="NCBI Taxonomy" id="339860"/>
    <lineage>
        <taxon>Archaea</taxon>
        <taxon>Methanobacteriati</taxon>
        <taxon>Methanobacteriota</taxon>
        <taxon>Methanomada group</taxon>
        <taxon>Methanobacteria</taxon>
        <taxon>Methanobacteriales</taxon>
        <taxon>Methanobacteriaceae</taxon>
        <taxon>Methanosphaera</taxon>
    </lineage>
</organism>
<dbReference type="PIRSF" id="PIRSF037748">
    <property type="entry name" value="RnhC"/>
    <property type="match status" value="1"/>
</dbReference>
<evidence type="ECO:0000256" key="13">
    <source>
        <dbReference type="RuleBase" id="RU003515"/>
    </source>
</evidence>
<keyword evidence="10 12" id="KW-0378">Hydrolase</keyword>
<evidence type="ECO:0000256" key="8">
    <source>
        <dbReference type="ARBA" id="ARBA00022723"/>
    </source>
</evidence>
<dbReference type="SUPFAM" id="SSF53098">
    <property type="entry name" value="Ribonuclease H-like"/>
    <property type="match status" value="1"/>
</dbReference>
<evidence type="ECO:0000259" key="14">
    <source>
        <dbReference type="PROSITE" id="PS51975"/>
    </source>
</evidence>
<dbReference type="HOGENOM" id="CLU_059546_3_0_2"/>
<evidence type="ECO:0000256" key="9">
    <source>
        <dbReference type="ARBA" id="ARBA00022759"/>
    </source>
</evidence>
<evidence type="ECO:0000313" key="16">
    <source>
        <dbReference type="Proteomes" id="UP000001931"/>
    </source>
</evidence>
<evidence type="ECO:0000256" key="12">
    <source>
        <dbReference type="PROSITE-ProRule" id="PRU01319"/>
    </source>
</evidence>
<dbReference type="EC" id="3.1.26.4" evidence="13"/>
<evidence type="ECO:0000256" key="6">
    <source>
        <dbReference type="ARBA" id="ARBA00022490"/>
    </source>
</evidence>
<dbReference type="Proteomes" id="UP000001931">
    <property type="component" value="Chromosome"/>
</dbReference>
<dbReference type="GO" id="GO:0005737">
    <property type="term" value="C:cytoplasm"/>
    <property type="evidence" value="ECO:0007669"/>
    <property type="project" value="UniProtKB-SubCell"/>
</dbReference>
<dbReference type="InterPro" id="IPR036397">
    <property type="entry name" value="RNaseH_sf"/>
</dbReference>
<keyword evidence="8 12" id="KW-0479">Metal-binding</keyword>
<dbReference type="PANTHER" id="PTHR10954:SF23">
    <property type="entry name" value="RIBONUCLEASE"/>
    <property type="match status" value="1"/>
</dbReference>
<dbReference type="InterPro" id="IPR004641">
    <property type="entry name" value="RNase_HIII"/>
</dbReference>
<evidence type="ECO:0000256" key="3">
    <source>
        <dbReference type="ARBA" id="ARBA00004065"/>
    </source>
</evidence>